<reference evidence="1 2" key="1">
    <citation type="submission" date="2014-04" db="EMBL/GenBank/DDBJ databases">
        <authorList>
            <consortium name="DOE Joint Genome Institute"/>
            <person name="Kuo A."/>
            <person name="Kohler A."/>
            <person name="Costa M.D."/>
            <person name="Nagy L.G."/>
            <person name="Floudas D."/>
            <person name="Copeland A."/>
            <person name="Barry K.W."/>
            <person name="Cichocki N."/>
            <person name="Veneault-Fourrey C."/>
            <person name="LaButti K."/>
            <person name="Lindquist E.A."/>
            <person name="Lipzen A."/>
            <person name="Lundell T."/>
            <person name="Morin E."/>
            <person name="Murat C."/>
            <person name="Sun H."/>
            <person name="Tunlid A."/>
            <person name="Henrissat B."/>
            <person name="Grigoriev I.V."/>
            <person name="Hibbett D.S."/>
            <person name="Martin F."/>
            <person name="Nordberg H.P."/>
            <person name="Cantor M.N."/>
            <person name="Hua S.X."/>
        </authorList>
    </citation>
    <scope>NUCLEOTIDE SEQUENCE [LARGE SCALE GENOMIC DNA]</scope>
    <source>
        <strain evidence="1 2">Marx 270</strain>
    </source>
</reference>
<evidence type="ECO:0000313" key="1">
    <source>
        <dbReference type="EMBL" id="KIO01492.1"/>
    </source>
</evidence>
<dbReference type="HOGENOM" id="CLU_2146907_0_0_1"/>
<accession>A0A0C3JVM5</accession>
<evidence type="ECO:0000313" key="2">
    <source>
        <dbReference type="Proteomes" id="UP000054217"/>
    </source>
</evidence>
<proteinExistence type="predicted"/>
<dbReference type="Proteomes" id="UP000054217">
    <property type="component" value="Unassembled WGS sequence"/>
</dbReference>
<reference evidence="2" key="2">
    <citation type="submission" date="2015-01" db="EMBL/GenBank/DDBJ databases">
        <title>Evolutionary Origins and Diversification of the Mycorrhizal Mutualists.</title>
        <authorList>
            <consortium name="DOE Joint Genome Institute"/>
            <consortium name="Mycorrhizal Genomics Consortium"/>
            <person name="Kohler A."/>
            <person name="Kuo A."/>
            <person name="Nagy L.G."/>
            <person name="Floudas D."/>
            <person name="Copeland A."/>
            <person name="Barry K.W."/>
            <person name="Cichocki N."/>
            <person name="Veneault-Fourrey C."/>
            <person name="LaButti K."/>
            <person name="Lindquist E.A."/>
            <person name="Lipzen A."/>
            <person name="Lundell T."/>
            <person name="Morin E."/>
            <person name="Murat C."/>
            <person name="Riley R."/>
            <person name="Ohm R."/>
            <person name="Sun H."/>
            <person name="Tunlid A."/>
            <person name="Henrissat B."/>
            <person name="Grigoriev I.V."/>
            <person name="Hibbett D.S."/>
            <person name="Martin F."/>
        </authorList>
    </citation>
    <scope>NUCLEOTIDE SEQUENCE [LARGE SCALE GENOMIC DNA]</scope>
    <source>
        <strain evidence="2">Marx 270</strain>
    </source>
</reference>
<organism evidence="1 2">
    <name type="scientific">Pisolithus tinctorius Marx 270</name>
    <dbReference type="NCBI Taxonomy" id="870435"/>
    <lineage>
        <taxon>Eukaryota</taxon>
        <taxon>Fungi</taxon>
        <taxon>Dikarya</taxon>
        <taxon>Basidiomycota</taxon>
        <taxon>Agaricomycotina</taxon>
        <taxon>Agaricomycetes</taxon>
        <taxon>Agaricomycetidae</taxon>
        <taxon>Boletales</taxon>
        <taxon>Sclerodermatineae</taxon>
        <taxon>Pisolithaceae</taxon>
        <taxon>Pisolithus</taxon>
    </lineage>
</organism>
<keyword evidence="2" id="KW-1185">Reference proteome</keyword>
<protein>
    <submittedName>
        <fullName evidence="1">Uncharacterized protein</fullName>
    </submittedName>
</protein>
<dbReference type="InParanoid" id="A0A0C3JVM5"/>
<dbReference type="AlphaFoldDB" id="A0A0C3JVM5"/>
<name>A0A0C3JVM5_PISTI</name>
<sequence>MVIIERQQRLGITNKKESRHLASEVDTIASSWAKTLRSAKCHGSQLRHRRPITSSQDFRCATRKSLIPRDSILHFSQRRLAFETVTNSTANLVPQFSVDTLSLTSVLAHILM</sequence>
<dbReference type="EMBL" id="KN831987">
    <property type="protein sequence ID" value="KIO01492.1"/>
    <property type="molecule type" value="Genomic_DNA"/>
</dbReference>
<gene>
    <name evidence="1" type="ORF">M404DRAFT_726029</name>
</gene>